<sequence length="326" mass="38488">MTKNNETLYEFFINNKIDWRFPNEYGLGENNLDCRQLSIMEVLRWRGNKNIIPVFLNSYDCFHKGILIRRSQPLLQCGWSINPVKQFPQQEIDKTIRTLIDQEGYCLLSFNAIQMKLSNYYKVHDVTHWCLVLGYDENYIYIADTSGIQKFFSNSIGKIPWAAFLDAWDRLDSWGISVIDYSNDECDNNSSNHVSKLLYDSVQSMKYEGGLKELSSFISTLENSDLRDLVSVLEQLEFDIHYFRRLRNLWKTAFEKHAVPEAYVVPGLVEENMNVTKYWSLVMGVLMKWKRQPYQDYREKLFGYLREAYLAEVKYFDEMEKTIGGI</sequence>
<organism evidence="1 2">
    <name type="scientific">Bacillus infantis</name>
    <dbReference type="NCBI Taxonomy" id="324767"/>
    <lineage>
        <taxon>Bacteria</taxon>
        <taxon>Bacillati</taxon>
        <taxon>Bacillota</taxon>
        <taxon>Bacilli</taxon>
        <taxon>Bacillales</taxon>
        <taxon>Bacillaceae</taxon>
        <taxon>Bacillus</taxon>
    </lineage>
</organism>
<name>A0A5D4SCC2_9BACI</name>
<proteinExistence type="predicted"/>
<dbReference type="EMBL" id="VTES01000006">
    <property type="protein sequence ID" value="TYS60629.1"/>
    <property type="molecule type" value="Genomic_DNA"/>
</dbReference>
<dbReference type="Proteomes" id="UP000323732">
    <property type="component" value="Unassembled WGS sequence"/>
</dbReference>
<evidence type="ECO:0000313" key="2">
    <source>
        <dbReference type="Proteomes" id="UP000323732"/>
    </source>
</evidence>
<accession>A0A5D4SCC2</accession>
<comment type="caution">
    <text evidence="1">The sequence shown here is derived from an EMBL/GenBank/DDBJ whole genome shotgun (WGS) entry which is preliminary data.</text>
</comment>
<dbReference type="RefSeq" id="WP_148950776.1">
    <property type="nucleotide sequence ID" value="NZ_VTES01000006.1"/>
</dbReference>
<protein>
    <recommendedName>
        <fullName evidence="3">Butirosin biosynthesis protein H N-terminal domain-containing protein</fullName>
    </recommendedName>
</protein>
<evidence type="ECO:0000313" key="1">
    <source>
        <dbReference type="EMBL" id="TYS60629.1"/>
    </source>
</evidence>
<reference evidence="1 2" key="1">
    <citation type="submission" date="2019-08" db="EMBL/GenBank/DDBJ databases">
        <title>Bacillus genomes from the desert of Cuatro Cienegas, Coahuila.</title>
        <authorList>
            <person name="Olmedo-Alvarez G."/>
        </authorList>
    </citation>
    <scope>NUCLEOTIDE SEQUENCE [LARGE SCALE GENOMIC DNA]</scope>
    <source>
        <strain evidence="1 2">CH37_1T</strain>
    </source>
</reference>
<evidence type="ECO:0008006" key="3">
    <source>
        <dbReference type="Google" id="ProtNLM"/>
    </source>
</evidence>
<gene>
    <name evidence="1" type="ORF">FZD47_20695</name>
</gene>
<dbReference type="AlphaFoldDB" id="A0A5D4SCC2"/>